<gene>
    <name evidence="2" type="ORF">WJX84_006683</name>
</gene>
<accession>A0AAW1S954</accession>
<comment type="caution">
    <text evidence="2">The sequence shown here is derived from an EMBL/GenBank/DDBJ whole genome shotgun (WGS) entry which is preliminary data.</text>
</comment>
<sequence length="257" mass="27970">MKRLAPLRKYGKLTSKGQQDYLYQLTGQPLGLEYRCELVITDFQGQGWHSAFSLEDMLESMTEILPEPEQLRSWLDELKSPELDTTAEAECFMDAHVQLNASTSVQIRLPPTGGLKPGKDTELHDIHSVVAFGLFDAYESHEVQPSQQAPRGPDATRVSAKTATLVPPHSVNKDLSQPEKPNRSERRSAAEHHAAASDLQASDDEPSKNEGATSAPEGSCASPESTVGRPKIVPGRAGRGGRAGRRPARGGLKIARQ</sequence>
<evidence type="ECO:0000313" key="3">
    <source>
        <dbReference type="Proteomes" id="UP001485043"/>
    </source>
</evidence>
<proteinExistence type="predicted"/>
<dbReference type="Proteomes" id="UP001485043">
    <property type="component" value="Unassembled WGS sequence"/>
</dbReference>
<protein>
    <submittedName>
        <fullName evidence="2">Uncharacterized protein</fullName>
    </submittedName>
</protein>
<feature type="compositionally biased region" description="Basic and acidic residues" evidence="1">
    <location>
        <begin position="176"/>
        <end position="195"/>
    </location>
</feature>
<evidence type="ECO:0000313" key="2">
    <source>
        <dbReference type="EMBL" id="KAK9842141.1"/>
    </source>
</evidence>
<dbReference type="EMBL" id="JALJOV010001736">
    <property type="protein sequence ID" value="KAK9842141.1"/>
    <property type="molecule type" value="Genomic_DNA"/>
</dbReference>
<reference evidence="2 3" key="1">
    <citation type="journal article" date="2024" name="Nat. Commun.">
        <title>Phylogenomics reveals the evolutionary origins of lichenization in chlorophyte algae.</title>
        <authorList>
            <person name="Puginier C."/>
            <person name="Libourel C."/>
            <person name="Otte J."/>
            <person name="Skaloud P."/>
            <person name="Haon M."/>
            <person name="Grisel S."/>
            <person name="Petersen M."/>
            <person name="Berrin J.G."/>
            <person name="Delaux P.M."/>
            <person name="Dal Grande F."/>
            <person name="Keller J."/>
        </authorList>
    </citation>
    <scope>NUCLEOTIDE SEQUENCE [LARGE SCALE GENOMIC DNA]</scope>
    <source>
        <strain evidence="2 3">SAG 2523</strain>
    </source>
</reference>
<evidence type="ECO:0000256" key="1">
    <source>
        <dbReference type="SAM" id="MobiDB-lite"/>
    </source>
</evidence>
<organism evidence="2 3">
    <name type="scientific">Apatococcus fuscideae</name>
    <dbReference type="NCBI Taxonomy" id="2026836"/>
    <lineage>
        <taxon>Eukaryota</taxon>
        <taxon>Viridiplantae</taxon>
        <taxon>Chlorophyta</taxon>
        <taxon>core chlorophytes</taxon>
        <taxon>Trebouxiophyceae</taxon>
        <taxon>Chlorellales</taxon>
        <taxon>Chlorellaceae</taxon>
        <taxon>Apatococcus</taxon>
    </lineage>
</organism>
<name>A0AAW1S954_9CHLO</name>
<dbReference type="AlphaFoldDB" id="A0AAW1S954"/>
<feature type="region of interest" description="Disordered" evidence="1">
    <location>
        <begin position="141"/>
        <end position="257"/>
    </location>
</feature>
<keyword evidence="3" id="KW-1185">Reference proteome</keyword>